<organism evidence="4 5">
    <name type="scientific">Burkholderia diffusa</name>
    <dbReference type="NCBI Taxonomy" id="488732"/>
    <lineage>
        <taxon>Bacteria</taxon>
        <taxon>Pseudomonadati</taxon>
        <taxon>Pseudomonadota</taxon>
        <taxon>Betaproteobacteria</taxon>
        <taxon>Burkholderiales</taxon>
        <taxon>Burkholderiaceae</taxon>
        <taxon>Burkholderia</taxon>
        <taxon>Burkholderia cepacia complex</taxon>
    </lineage>
</organism>
<sequence length="398" mass="36269">MYRTRIVTSAALLAAAGMLTACGGTDVAAPASAAASTSGATSAGNTPGSNTSDGGWGTSGTPGTRGVVSTAGALAVGVGSTVSAMSLPVLGNTVTRSAGDTISSISTISRAAADALSDGLGKTGSTSNPVGTTVAGLGEVVGTTAIPVTGLAQTIRALGSGPLAPLAPVTTPVGAVLDTVAGGLGAAGNTVGATLASGAVQQVTQPLSSVVTPLVITADQATQQIGATTGLGQPVAGLLGQVGTALATTGSRMGAVSSQPAVGSVGALVGALGNTVTNAGGLVNYNGPNGVAPIPGLIVSLAGASVATVQNGPSGGSSTSGPLGGVLSGLGSTPLGSLTGALGGTTGAGAASPLGPVTNLVSTVTGTLAGAAGGAGSSANSLMPVTSLLGGVTGGVGK</sequence>
<dbReference type="AlphaFoldDB" id="A0AAW3PJM5"/>
<keyword evidence="2" id="KW-0732">Signal</keyword>
<dbReference type="EMBL" id="LPJV01000016">
    <property type="protein sequence ID" value="KWF56595.1"/>
    <property type="molecule type" value="Genomic_DNA"/>
</dbReference>
<comment type="caution">
    <text evidence="4">The sequence shown here is derived from an EMBL/GenBank/DDBJ whole genome shotgun (WGS) entry which is preliminary data.</text>
</comment>
<name>A0AAW3PJM5_9BURK</name>
<feature type="chain" id="PRO_5043946629" description="Bacterial collagen-like protein middle domain-containing protein" evidence="2">
    <location>
        <begin position="24"/>
        <end position="398"/>
    </location>
</feature>
<dbReference type="InterPro" id="IPR031929">
    <property type="entry name" value="CLP_mid"/>
</dbReference>
<feature type="domain" description="Bacterial collagen-like protein middle" evidence="3">
    <location>
        <begin position="87"/>
        <end position="284"/>
    </location>
</feature>
<dbReference type="Proteomes" id="UP000063236">
    <property type="component" value="Unassembled WGS sequence"/>
</dbReference>
<feature type="signal peptide" evidence="2">
    <location>
        <begin position="1"/>
        <end position="23"/>
    </location>
</feature>
<evidence type="ECO:0000256" key="1">
    <source>
        <dbReference type="SAM" id="MobiDB-lite"/>
    </source>
</evidence>
<evidence type="ECO:0000313" key="4">
    <source>
        <dbReference type="EMBL" id="KWF56595.1"/>
    </source>
</evidence>
<dbReference type="PROSITE" id="PS51257">
    <property type="entry name" value="PROKAR_LIPOPROTEIN"/>
    <property type="match status" value="1"/>
</dbReference>
<reference evidence="4 5" key="1">
    <citation type="submission" date="2015-11" db="EMBL/GenBank/DDBJ databases">
        <title>Expanding the genomic diversity of Burkholderia species for the development of highly accurate diagnostics.</title>
        <authorList>
            <person name="Sahl J."/>
            <person name="Keim P."/>
            <person name="Wagner D."/>
        </authorList>
    </citation>
    <scope>NUCLEOTIDE SEQUENCE [LARGE SCALE GENOMIC DNA]</scope>
    <source>
        <strain evidence="4 5">MSMB378WGS</strain>
    </source>
</reference>
<evidence type="ECO:0000313" key="5">
    <source>
        <dbReference type="Proteomes" id="UP000063236"/>
    </source>
</evidence>
<protein>
    <recommendedName>
        <fullName evidence="3">Bacterial collagen-like protein middle domain-containing protein</fullName>
    </recommendedName>
</protein>
<feature type="compositionally biased region" description="Low complexity" evidence="1">
    <location>
        <begin position="37"/>
        <end position="49"/>
    </location>
</feature>
<evidence type="ECO:0000256" key="2">
    <source>
        <dbReference type="SAM" id="SignalP"/>
    </source>
</evidence>
<evidence type="ECO:0000259" key="3">
    <source>
        <dbReference type="Pfam" id="PF15984"/>
    </source>
</evidence>
<gene>
    <name evidence="4" type="ORF">WL88_11095</name>
</gene>
<accession>A0AAW3PJM5</accession>
<feature type="region of interest" description="Disordered" evidence="1">
    <location>
        <begin position="37"/>
        <end position="64"/>
    </location>
</feature>
<dbReference type="RefSeq" id="WP_060189266.1">
    <property type="nucleotide sequence ID" value="NZ_LPJS01000016.1"/>
</dbReference>
<proteinExistence type="predicted"/>
<dbReference type="Pfam" id="PF15984">
    <property type="entry name" value="Collagen_mid"/>
    <property type="match status" value="1"/>
</dbReference>